<sequence length="116" mass="12520">MPENPQTGATGDDTHEEAISDAHTEYVIMSSIRTYTVVYILLMVLATAKVGFHGLGLGNTAFIGIILVLATVKILLIAGYFQHLIEEPRSITYMMLTSLFMVLLLVAAAGYSIQGA</sequence>
<dbReference type="STRING" id="1227490.C479_14818"/>
<dbReference type="EMBL" id="AOIQ01000021">
    <property type="protein sequence ID" value="ELZ08621.1"/>
    <property type="molecule type" value="Genomic_DNA"/>
</dbReference>
<evidence type="ECO:0000256" key="5">
    <source>
        <dbReference type="ARBA" id="ARBA00023136"/>
    </source>
</evidence>
<keyword evidence="2" id="KW-1003">Cell membrane</keyword>
<protein>
    <recommendedName>
        <fullName evidence="9">Cytochrome C oxidase subunit IV</fullName>
    </recommendedName>
</protein>
<keyword evidence="5 6" id="KW-0472">Membrane</keyword>
<evidence type="ECO:0000256" key="4">
    <source>
        <dbReference type="ARBA" id="ARBA00022989"/>
    </source>
</evidence>
<organism evidence="7 8">
    <name type="scientific">Halovivax asiaticus JCM 14624</name>
    <dbReference type="NCBI Taxonomy" id="1227490"/>
    <lineage>
        <taxon>Archaea</taxon>
        <taxon>Methanobacteriati</taxon>
        <taxon>Methanobacteriota</taxon>
        <taxon>Stenosarchaea group</taxon>
        <taxon>Halobacteria</taxon>
        <taxon>Halobacteriales</taxon>
        <taxon>Natrialbaceae</taxon>
        <taxon>Halovivax</taxon>
    </lineage>
</organism>
<evidence type="ECO:0000256" key="2">
    <source>
        <dbReference type="ARBA" id="ARBA00022475"/>
    </source>
</evidence>
<proteinExistence type="predicted"/>
<feature type="transmembrane region" description="Helical" evidence="6">
    <location>
        <begin position="36"/>
        <end position="55"/>
    </location>
</feature>
<evidence type="ECO:0008006" key="9">
    <source>
        <dbReference type="Google" id="ProtNLM"/>
    </source>
</evidence>
<feature type="transmembrane region" description="Helical" evidence="6">
    <location>
        <begin position="61"/>
        <end position="81"/>
    </location>
</feature>
<dbReference type="Pfam" id="PF03626">
    <property type="entry name" value="COX4_pro"/>
    <property type="match status" value="1"/>
</dbReference>
<gene>
    <name evidence="7" type="ORF">C479_14818</name>
</gene>
<keyword evidence="3 6" id="KW-0812">Transmembrane</keyword>
<dbReference type="InterPro" id="IPR005171">
    <property type="entry name" value="Cyt_c_oxidase_su4_prok"/>
</dbReference>
<keyword evidence="8" id="KW-1185">Reference proteome</keyword>
<keyword evidence="4 6" id="KW-1133">Transmembrane helix</keyword>
<name>M0BCH7_9EURY</name>
<comment type="subcellular location">
    <subcellularLocation>
        <location evidence="1">Cell membrane</location>
        <topology evidence="1">Multi-pass membrane protein</topology>
    </subcellularLocation>
</comment>
<evidence type="ECO:0000256" key="1">
    <source>
        <dbReference type="ARBA" id="ARBA00004651"/>
    </source>
</evidence>
<feature type="transmembrane region" description="Helical" evidence="6">
    <location>
        <begin position="93"/>
        <end position="113"/>
    </location>
</feature>
<comment type="caution">
    <text evidence="7">The sequence shown here is derived from an EMBL/GenBank/DDBJ whole genome shotgun (WGS) entry which is preliminary data.</text>
</comment>
<dbReference type="Proteomes" id="UP000011560">
    <property type="component" value="Unassembled WGS sequence"/>
</dbReference>
<dbReference type="GO" id="GO:0005886">
    <property type="term" value="C:plasma membrane"/>
    <property type="evidence" value="ECO:0007669"/>
    <property type="project" value="UniProtKB-SubCell"/>
</dbReference>
<evidence type="ECO:0000313" key="7">
    <source>
        <dbReference type="EMBL" id="ELZ08621.1"/>
    </source>
</evidence>
<reference evidence="7 8" key="1">
    <citation type="journal article" date="2014" name="PLoS Genet.">
        <title>Phylogenetically driven sequencing of extremely halophilic archaea reveals strategies for static and dynamic osmo-response.</title>
        <authorList>
            <person name="Becker E.A."/>
            <person name="Seitzer P.M."/>
            <person name="Tritt A."/>
            <person name="Larsen D."/>
            <person name="Krusor M."/>
            <person name="Yao A.I."/>
            <person name="Wu D."/>
            <person name="Madern D."/>
            <person name="Eisen J.A."/>
            <person name="Darling A.E."/>
            <person name="Facciotti M.T."/>
        </authorList>
    </citation>
    <scope>NUCLEOTIDE SEQUENCE [LARGE SCALE GENOMIC DNA]</scope>
    <source>
        <strain evidence="7 8">JCM 14624</strain>
    </source>
</reference>
<evidence type="ECO:0000313" key="8">
    <source>
        <dbReference type="Proteomes" id="UP000011560"/>
    </source>
</evidence>
<accession>M0BCH7</accession>
<evidence type="ECO:0000256" key="3">
    <source>
        <dbReference type="ARBA" id="ARBA00022692"/>
    </source>
</evidence>
<evidence type="ECO:0000256" key="6">
    <source>
        <dbReference type="SAM" id="Phobius"/>
    </source>
</evidence>
<dbReference type="AlphaFoldDB" id="M0BCH7"/>